<evidence type="ECO:0000256" key="2">
    <source>
        <dbReference type="ARBA" id="ARBA00022525"/>
    </source>
</evidence>
<dbReference type="STRING" id="1441095.AM592_17870"/>
<dbReference type="GO" id="GO:0042742">
    <property type="term" value="P:defense response to bacterium"/>
    <property type="evidence" value="ECO:0007669"/>
    <property type="project" value="UniProtKB-KW"/>
</dbReference>
<comment type="subcellular location">
    <subcellularLocation>
        <location evidence="1">Secreted</location>
    </subcellularLocation>
</comment>
<evidence type="ECO:0000256" key="6">
    <source>
        <dbReference type="SAM" id="Phobius"/>
    </source>
</evidence>
<reference evidence="8" key="1">
    <citation type="submission" date="2015-08" db="EMBL/GenBank/DDBJ databases">
        <title>Genome sequencing project for genomic taxonomy and phylogenomics of Bacillus-like bacteria.</title>
        <authorList>
            <person name="Liu B."/>
            <person name="Wang J."/>
            <person name="Zhu Y."/>
            <person name="Liu G."/>
            <person name="Chen Q."/>
            <person name="Chen Z."/>
            <person name="Lan J."/>
            <person name="Che J."/>
            <person name="Ge C."/>
            <person name="Shi H."/>
            <person name="Pan Z."/>
            <person name="Liu X."/>
        </authorList>
    </citation>
    <scope>NUCLEOTIDE SEQUENCE [LARGE SCALE GENOMIC DNA]</scope>
    <source>
        <strain evidence="8">FJAT-4402</strain>
    </source>
</reference>
<keyword evidence="5" id="KW-0078">Bacteriocin</keyword>
<organism evidence="7 8">
    <name type="scientific">Bacillus gobiensis</name>
    <dbReference type="NCBI Taxonomy" id="1441095"/>
    <lineage>
        <taxon>Bacteria</taxon>
        <taxon>Bacillati</taxon>
        <taxon>Bacillota</taxon>
        <taxon>Bacilli</taxon>
        <taxon>Bacillales</taxon>
        <taxon>Bacillaceae</taxon>
        <taxon>Bacillus</taxon>
    </lineage>
</organism>
<evidence type="ECO:0000256" key="4">
    <source>
        <dbReference type="ARBA" id="ARBA00023022"/>
    </source>
</evidence>
<keyword evidence="6" id="KW-0812">Transmembrane</keyword>
<keyword evidence="8" id="KW-1185">Reference proteome</keyword>
<keyword evidence="4" id="KW-0044">Antibiotic</keyword>
<name>A0A0M4FLZ6_9BACI</name>
<dbReference type="Proteomes" id="UP000067625">
    <property type="component" value="Chromosome"/>
</dbReference>
<evidence type="ECO:0000256" key="5">
    <source>
        <dbReference type="ARBA" id="ARBA00023048"/>
    </source>
</evidence>
<gene>
    <name evidence="7" type="ORF">AM592_17870</name>
</gene>
<proteinExistence type="predicted"/>
<evidence type="ECO:0000256" key="1">
    <source>
        <dbReference type="ARBA" id="ARBA00004613"/>
    </source>
</evidence>
<evidence type="ECO:0000313" key="7">
    <source>
        <dbReference type="EMBL" id="ALC83217.1"/>
    </source>
</evidence>
<evidence type="ECO:0000256" key="3">
    <source>
        <dbReference type="ARBA" id="ARBA00022529"/>
    </source>
</evidence>
<dbReference type="PATRIC" id="fig|1441095.3.peg.3959"/>
<accession>A0A0M4FLZ6</accession>
<dbReference type="GO" id="GO:0005576">
    <property type="term" value="C:extracellular region"/>
    <property type="evidence" value="ECO:0007669"/>
    <property type="project" value="UniProtKB-SubCell"/>
</dbReference>
<dbReference type="EMBL" id="CP012600">
    <property type="protein sequence ID" value="ALC83217.1"/>
    <property type="molecule type" value="Genomic_DNA"/>
</dbReference>
<dbReference type="GO" id="GO:0031640">
    <property type="term" value="P:killing of cells of another organism"/>
    <property type="evidence" value="ECO:0007669"/>
    <property type="project" value="UniProtKB-KW"/>
</dbReference>
<keyword evidence="6" id="KW-1133">Transmembrane helix</keyword>
<dbReference type="OrthoDB" id="2934709at2"/>
<evidence type="ECO:0000313" key="8">
    <source>
        <dbReference type="Proteomes" id="UP000067625"/>
    </source>
</evidence>
<dbReference type="RefSeq" id="WP_053605055.1">
    <property type="nucleotide sequence ID" value="NZ_CP012600.1"/>
</dbReference>
<dbReference type="InterPro" id="IPR009086">
    <property type="entry name" value="Bacteriocin_AS48"/>
</dbReference>
<feature type="transmembrane region" description="Helical" evidence="6">
    <location>
        <begin position="12"/>
        <end position="33"/>
    </location>
</feature>
<dbReference type="NCBIfam" id="TIGR03651">
    <property type="entry name" value="circ_ocin_uber"/>
    <property type="match status" value="1"/>
</dbReference>
<keyword evidence="2" id="KW-0964">Secreted</keyword>
<dbReference type="AlphaFoldDB" id="A0A0M4FLZ6"/>
<keyword evidence="6" id="KW-0472">Membrane</keyword>
<dbReference type="InterPro" id="IPR020038">
    <property type="entry name" value="Circ_bacteriocin"/>
</dbReference>
<reference evidence="7 8" key="2">
    <citation type="journal article" date="2016" name="Int. J. Syst. Evol. Microbiol.">
        <title>Bacillus gobiensis sp. nov., isolated from a soil sample.</title>
        <authorList>
            <person name="Liu B."/>
            <person name="Liu G.H."/>
            <person name="Cetin S."/>
            <person name="Schumann P."/>
            <person name="Pan Z.Z."/>
            <person name="Chen Q.Q."/>
        </authorList>
    </citation>
    <scope>NUCLEOTIDE SEQUENCE [LARGE SCALE GENOMIC DNA]</scope>
    <source>
        <strain evidence="7 8">FJAT-4402</strain>
    </source>
</reference>
<dbReference type="Gene3D" id="1.20.225.10">
    <property type="entry name" value="Bacteriocin AS-48"/>
    <property type="match status" value="1"/>
</dbReference>
<sequence length="107" mass="11315">MSLSVQRKALNYGLLLTVGFILLGAYALLLGFLPEMNLVKEFDLSYVAAAQVFAWLDVISWGVSLVALIGALGTGGASLIAAAGTMGVKKYLKDMVEEKGKQAAISY</sequence>
<keyword evidence="3" id="KW-0929">Antimicrobial</keyword>
<dbReference type="SUPFAM" id="SSF47869">
    <property type="entry name" value="Bacteriocin AS-48"/>
    <property type="match status" value="1"/>
</dbReference>
<protein>
    <submittedName>
        <fullName evidence="7">Circularin A/uberolysin family circular bacteriocin</fullName>
    </submittedName>
</protein>
<feature type="transmembrane region" description="Helical" evidence="6">
    <location>
        <begin position="53"/>
        <end position="83"/>
    </location>
</feature>